<dbReference type="Proteomes" id="UP000250235">
    <property type="component" value="Unassembled WGS sequence"/>
</dbReference>
<protein>
    <submittedName>
        <fullName evidence="3">Uncharacterized protein</fullName>
    </submittedName>
</protein>
<feature type="region of interest" description="Disordered" evidence="2">
    <location>
        <begin position="192"/>
        <end position="246"/>
    </location>
</feature>
<feature type="compositionally biased region" description="Polar residues" evidence="2">
    <location>
        <begin position="195"/>
        <end position="216"/>
    </location>
</feature>
<dbReference type="EMBL" id="KV003208">
    <property type="protein sequence ID" value="KZV36819.1"/>
    <property type="molecule type" value="Genomic_DNA"/>
</dbReference>
<evidence type="ECO:0000256" key="2">
    <source>
        <dbReference type="SAM" id="MobiDB-lite"/>
    </source>
</evidence>
<keyword evidence="4" id="KW-1185">Reference proteome</keyword>
<dbReference type="AlphaFoldDB" id="A0A2Z7BQS8"/>
<accession>A0A2Z7BQS8</accession>
<organism evidence="3 4">
    <name type="scientific">Dorcoceras hygrometricum</name>
    <dbReference type="NCBI Taxonomy" id="472368"/>
    <lineage>
        <taxon>Eukaryota</taxon>
        <taxon>Viridiplantae</taxon>
        <taxon>Streptophyta</taxon>
        <taxon>Embryophyta</taxon>
        <taxon>Tracheophyta</taxon>
        <taxon>Spermatophyta</taxon>
        <taxon>Magnoliopsida</taxon>
        <taxon>eudicotyledons</taxon>
        <taxon>Gunneridae</taxon>
        <taxon>Pentapetalae</taxon>
        <taxon>asterids</taxon>
        <taxon>lamiids</taxon>
        <taxon>Lamiales</taxon>
        <taxon>Gesneriaceae</taxon>
        <taxon>Didymocarpoideae</taxon>
        <taxon>Trichosporeae</taxon>
        <taxon>Loxocarpinae</taxon>
        <taxon>Dorcoceras</taxon>
    </lineage>
</organism>
<keyword evidence="1" id="KW-0175">Coiled coil</keyword>
<reference evidence="3 4" key="1">
    <citation type="journal article" date="2015" name="Proc. Natl. Acad. Sci. U.S.A.">
        <title>The resurrection genome of Boea hygrometrica: A blueprint for survival of dehydration.</title>
        <authorList>
            <person name="Xiao L."/>
            <person name="Yang G."/>
            <person name="Zhang L."/>
            <person name="Yang X."/>
            <person name="Zhao S."/>
            <person name="Ji Z."/>
            <person name="Zhou Q."/>
            <person name="Hu M."/>
            <person name="Wang Y."/>
            <person name="Chen M."/>
            <person name="Xu Y."/>
            <person name="Jin H."/>
            <person name="Xiao X."/>
            <person name="Hu G."/>
            <person name="Bao F."/>
            <person name="Hu Y."/>
            <person name="Wan P."/>
            <person name="Li L."/>
            <person name="Deng X."/>
            <person name="Kuang T."/>
            <person name="Xiang C."/>
            <person name="Zhu J.K."/>
            <person name="Oliver M.J."/>
            <person name="He Y."/>
        </authorList>
    </citation>
    <scope>NUCLEOTIDE SEQUENCE [LARGE SCALE GENOMIC DNA]</scope>
    <source>
        <strain evidence="4">cv. XS01</strain>
    </source>
</reference>
<evidence type="ECO:0000313" key="4">
    <source>
        <dbReference type="Proteomes" id="UP000250235"/>
    </source>
</evidence>
<feature type="compositionally biased region" description="Basic residues" evidence="2">
    <location>
        <begin position="233"/>
        <end position="244"/>
    </location>
</feature>
<proteinExistence type="predicted"/>
<feature type="region of interest" description="Disordered" evidence="2">
    <location>
        <begin position="1"/>
        <end position="32"/>
    </location>
</feature>
<gene>
    <name evidence="3" type="ORF">F511_03543</name>
</gene>
<sequence length="485" mass="53091">MVAEENKNAWADSDSEESSSVTSSSSENEDEVQCLMANDTDEVSNSVFEGAVTEFFANAEVIEGTIVSFVANRKMVITKDVFAEAFGLPTEGAPNKKKEMKMEYRLLHDIVAKALCAKAGSLDVVTSKKFDLMVAISAGLKSQGFAMQLSVLLKRLVKVDLGEAVKLNPQRVLNNKSVHTYMKKNLVVGPAGETSKVSGATTSEQQSTADSLQSLTKKTEKEVGEMKKPDAVKKKKNNKEKLKKGGAAPKCKLFVESSDSESTVSLPIVKISNKQRTQRKKLVKKIVGDQTDSNAGSIPENPAAADNASIVEAPEANLETNTKVERQADDGSTSTDQDEMVPSVPRTRAIAALRRKQIALDNQSHMIRCLRAKLATESRESAAIKKEHESTQVALEASHMTISGLTEIGLCMSKKIERMKAKKQHNRDSRQECHHKWQARIDAAEDTIQEQHLIIEALVEEKASLHQTIQGLQEDNGDPAPFDDE</sequence>
<evidence type="ECO:0000256" key="1">
    <source>
        <dbReference type="SAM" id="Coils"/>
    </source>
</evidence>
<feature type="compositionally biased region" description="Basic and acidic residues" evidence="2">
    <location>
        <begin position="217"/>
        <end position="232"/>
    </location>
</feature>
<evidence type="ECO:0000313" key="3">
    <source>
        <dbReference type="EMBL" id="KZV36819.1"/>
    </source>
</evidence>
<feature type="region of interest" description="Disordered" evidence="2">
    <location>
        <begin position="313"/>
        <end position="342"/>
    </location>
</feature>
<name>A0A2Z7BQS8_9LAMI</name>
<feature type="coiled-coil region" evidence="1">
    <location>
        <begin position="441"/>
        <end position="475"/>
    </location>
</feature>